<proteinExistence type="predicted"/>
<gene>
    <name evidence="2" type="ORF">ACEZDG_21395</name>
</gene>
<sequence>MNDGIVDVTVDLVVVEQFLNTLDERTFSWHGERHTGHDGLTSVQALSGWLEAHGLVTAGQELGPADLTAAVALRDGLRAALIDDGDGAKTAQALAAFPLRLAPDSSGRLRLAATSGTAGLDAIVETVASNVAGGGWSRLKLCSSTDCRWAFYDTSRNGGGRWCSMEACGNRNKTRAYRRRHAD</sequence>
<dbReference type="Pfam" id="PF07336">
    <property type="entry name" value="ABATE"/>
    <property type="match status" value="1"/>
</dbReference>
<dbReference type="RefSeq" id="WP_380512005.1">
    <property type="nucleotide sequence ID" value="NZ_JBHEZX010000009.1"/>
</dbReference>
<evidence type="ECO:0000313" key="3">
    <source>
        <dbReference type="Proteomes" id="UP001592582"/>
    </source>
</evidence>
<accession>A0ABV6VDP1</accession>
<dbReference type="Gene3D" id="1.10.3300.10">
    <property type="entry name" value="Jann2411-like domain"/>
    <property type="match status" value="1"/>
</dbReference>
<dbReference type="PANTHER" id="PTHR35525">
    <property type="entry name" value="BLL6575 PROTEIN"/>
    <property type="match status" value="1"/>
</dbReference>
<dbReference type="InterPro" id="IPR023286">
    <property type="entry name" value="ABATE_dom_sf"/>
</dbReference>
<dbReference type="Proteomes" id="UP001592582">
    <property type="component" value="Unassembled WGS sequence"/>
</dbReference>
<evidence type="ECO:0000313" key="2">
    <source>
        <dbReference type="EMBL" id="MFC1411822.1"/>
    </source>
</evidence>
<evidence type="ECO:0000259" key="1">
    <source>
        <dbReference type="Pfam" id="PF11706"/>
    </source>
</evidence>
<keyword evidence="3" id="KW-1185">Reference proteome</keyword>
<dbReference type="SUPFAM" id="SSF160904">
    <property type="entry name" value="Jann2411-like"/>
    <property type="match status" value="1"/>
</dbReference>
<dbReference type="EMBL" id="JBHEZX010000009">
    <property type="protein sequence ID" value="MFC1411822.1"/>
    <property type="molecule type" value="Genomic_DNA"/>
</dbReference>
<dbReference type="InterPro" id="IPR021005">
    <property type="entry name" value="Znf_CGNR"/>
</dbReference>
<feature type="domain" description="Zinc finger CGNR" evidence="1">
    <location>
        <begin position="138"/>
        <end position="181"/>
    </location>
</feature>
<dbReference type="PANTHER" id="PTHR35525:SF3">
    <property type="entry name" value="BLL6575 PROTEIN"/>
    <property type="match status" value="1"/>
</dbReference>
<reference evidence="2 3" key="1">
    <citation type="submission" date="2024-09" db="EMBL/GenBank/DDBJ databases">
        <authorList>
            <person name="Lee S.D."/>
        </authorList>
    </citation>
    <scope>NUCLEOTIDE SEQUENCE [LARGE SCALE GENOMIC DNA]</scope>
    <source>
        <strain evidence="2 3">N1-1</strain>
    </source>
</reference>
<comment type="caution">
    <text evidence="2">The sequence shown here is derived from an EMBL/GenBank/DDBJ whole genome shotgun (WGS) entry which is preliminary data.</text>
</comment>
<name>A0ABV6VDP1_9ACTN</name>
<organism evidence="2 3">
    <name type="scientific">Streptacidiphilus alkalitolerans</name>
    <dbReference type="NCBI Taxonomy" id="3342712"/>
    <lineage>
        <taxon>Bacteria</taxon>
        <taxon>Bacillati</taxon>
        <taxon>Actinomycetota</taxon>
        <taxon>Actinomycetes</taxon>
        <taxon>Kitasatosporales</taxon>
        <taxon>Streptomycetaceae</taxon>
        <taxon>Streptacidiphilus</taxon>
    </lineage>
</organism>
<dbReference type="InterPro" id="IPR010852">
    <property type="entry name" value="ABATE"/>
</dbReference>
<protein>
    <submittedName>
        <fullName evidence="2">CGNR zinc finger domain-containing protein</fullName>
    </submittedName>
</protein>
<dbReference type="Pfam" id="PF11706">
    <property type="entry name" value="zf-CGNR"/>
    <property type="match status" value="1"/>
</dbReference>